<reference evidence="3" key="1">
    <citation type="submission" date="2013-03" db="EMBL/GenBank/DDBJ databases">
        <title>Genome sequence of Chthonomonas calidirosea, the first sequenced genome from the Armatimonadetes phylum (formally candidate division OP10).</title>
        <authorList>
            <person name="Lee K.C.Y."/>
            <person name="Morgan X.C."/>
            <person name="Dunfield P.F."/>
            <person name="Tamas I."/>
            <person name="Houghton K.M."/>
            <person name="Vyssotski M."/>
            <person name="Ryan J.L.J."/>
            <person name="Lagutin K."/>
            <person name="McDonald I.R."/>
            <person name="Stott M.B."/>
        </authorList>
    </citation>
    <scope>NUCLEOTIDE SEQUENCE [LARGE SCALE GENOMIC DNA]</scope>
    <source>
        <strain evidence="3">DSM 23976 / ICMP 18418 / T49</strain>
    </source>
</reference>
<protein>
    <submittedName>
        <fullName evidence="2">Uncharacterized protein</fullName>
    </submittedName>
</protein>
<feature type="transmembrane region" description="Helical" evidence="1">
    <location>
        <begin position="148"/>
        <end position="172"/>
    </location>
</feature>
<evidence type="ECO:0000256" key="1">
    <source>
        <dbReference type="SAM" id="Phobius"/>
    </source>
</evidence>
<evidence type="ECO:0000313" key="2">
    <source>
        <dbReference type="EMBL" id="CCW34416.1"/>
    </source>
</evidence>
<dbReference type="eggNOG" id="COG3000">
    <property type="taxonomic scope" value="Bacteria"/>
</dbReference>
<dbReference type="EMBL" id="HF951689">
    <property type="protein sequence ID" value="CCW34416.1"/>
    <property type="molecule type" value="Genomic_DNA"/>
</dbReference>
<dbReference type="RefSeq" id="WP_016481978.1">
    <property type="nucleotide sequence ID" value="NC_021487.1"/>
</dbReference>
<dbReference type="InParanoid" id="S0EST1"/>
<keyword evidence="1" id="KW-0472">Membrane</keyword>
<name>S0EST1_CHTCT</name>
<accession>S0EST1</accession>
<feature type="transmembrane region" description="Helical" evidence="1">
    <location>
        <begin position="6"/>
        <end position="25"/>
    </location>
</feature>
<dbReference type="PATRIC" id="fig|1303518.3.peg.594"/>
<proteinExistence type="predicted"/>
<evidence type="ECO:0000313" key="3">
    <source>
        <dbReference type="Proteomes" id="UP000014227"/>
    </source>
</evidence>
<dbReference type="AlphaFoldDB" id="S0EST1"/>
<feature type="transmembrane region" description="Helical" evidence="1">
    <location>
        <begin position="92"/>
        <end position="110"/>
    </location>
</feature>
<keyword evidence="1" id="KW-1133">Transmembrane helix</keyword>
<dbReference type="STRING" id="454171.CP488_00567"/>
<keyword evidence="1" id="KW-0812">Transmembrane</keyword>
<keyword evidence="3" id="KW-1185">Reference proteome</keyword>
<dbReference type="Proteomes" id="UP000014227">
    <property type="component" value="Chromosome I"/>
</dbReference>
<dbReference type="HOGENOM" id="CLU_1025636_0_0_0"/>
<organism evidence="2 3">
    <name type="scientific">Chthonomonas calidirosea (strain DSM 23976 / ICMP 18418 / T49)</name>
    <dbReference type="NCBI Taxonomy" id="1303518"/>
    <lineage>
        <taxon>Bacteria</taxon>
        <taxon>Bacillati</taxon>
        <taxon>Armatimonadota</taxon>
        <taxon>Chthonomonadia</taxon>
        <taxon>Chthonomonadales</taxon>
        <taxon>Chthonomonadaceae</taxon>
        <taxon>Chthonomonas</taxon>
    </lineage>
</organism>
<sequence length="271" mass="32868">MITTLAQLGTALFWILYGSFFEWYWHCCWMHRPRFPREAFHRHTLVHHTRYKGDESFYFQETGHPDHVLLKPYALPAILAAHLPVAWLVDRFLVHHTLWIALGTMLLYFFTYEYVHWNIHVPRGHFIERLRWFQFLRTHHKLHHRYHRWNFCVLLPLADLIMGTLLTEAMLARRTVRKAAAKLEEAKPTSVKRRRRRTSALAQDSMMAALPRQGRRLSLRARRERFLLQNRWLLRWAFFSEQRKARGRAKEPYSLADLKDLLTLHRQREDR</sequence>
<gene>
    <name evidence="2" type="ORF">CCALI_00587</name>
</gene>
<dbReference type="OrthoDB" id="5965958at2"/>
<dbReference type="KEGG" id="ccz:CCALI_00587"/>